<proteinExistence type="predicted"/>
<evidence type="ECO:0000256" key="6">
    <source>
        <dbReference type="ARBA" id="ARBA00022840"/>
    </source>
</evidence>
<name>A0A249L3R0_9ACTN</name>
<keyword evidence="4 8" id="KW-0548">Nucleotidyltransferase</keyword>
<evidence type="ECO:0000256" key="4">
    <source>
        <dbReference type="ARBA" id="ARBA00022695"/>
    </source>
</evidence>
<evidence type="ECO:0000313" key="9">
    <source>
        <dbReference type="Proteomes" id="UP000217210"/>
    </source>
</evidence>
<dbReference type="PANTHER" id="PTHR39321:SF3">
    <property type="entry name" value="PHOSPHOPANTETHEINE ADENYLYLTRANSFERASE"/>
    <property type="match status" value="1"/>
</dbReference>
<evidence type="ECO:0000256" key="5">
    <source>
        <dbReference type="ARBA" id="ARBA00022741"/>
    </source>
</evidence>
<dbReference type="CDD" id="cd02165">
    <property type="entry name" value="NMNAT"/>
    <property type="match status" value="1"/>
</dbReference>
<dbReference type="InterPro" id="IPR005248">
    <property type="entry name" value="NadD/NMNAT"/>
</dbReference>
<dbReference type="UniPathway" id="UPA00253">
    <property type="reaction ID" value="UER00332"/>
</dbReference>
<evidence type="ECO:0000256" key="1">
    <source>
        <dbReference type="ARBA" id="ARBA00004790"/>
    </source>
</evidence>
<accession>A0A249L3R0</accession>
<dbReference type="PANTHER" id="PTHR39321">
    <property type="entry name" value="NICOTINATE-NUCLEOTIDE ADENYLYLTRANSFERASE-RELATED"/>
    <property type="match status" value="1"/>
</dbReference>
<evidence type="ECO:0000256" key="2">
    <source>
        <dbReference type="ARBA" id="ARBA00022642"/>
    </source>
</evidence>
<dbReference type="EMBL" id="CP016779">
    <property type="protein sequence ID" value="ASY23647.1"/>
    <property type="molecule type" value="Genomic_DNA"/>
</dbReference>
<dbReference type="InterPro" id="IPR014729">
    <property type="entry name" value="Rossmann-like_a/b/a_fold"/>
</dbReference>
<organism evidence="8 9">
    <name type="scientific">Candidatus Nanopelagicus abundans</name>
    <dbReference type="NCBI Taxonomy" id="1884916"/>
    <lineage>
        <taxon>Bacteria</taxon>
        <taxon>Bacillati</taxon>
        <taxon>Actinomycetota</taxon>
        <taxon>Actinomycetes</taxon>
        <taxon>Candidatus Nanopelagicales</taxon>
        <taxon>Candidatus Nanopelagicaceae</taxon>
        <taxon>Candidatus Nanopelagicus</taxon>
    </lineage>
</organism>
<dbReference type="KEGG" id="nab:B1sIIB91_01745"/>
<sequence length="132" mass="14521">MADLAVTAMGLSPQVEVLPVETRREGNSYTIDTVEELTKMYPGNNFTLVLGSDAANNLSKWHRSEELLKMVAVLVVKRPGAKPSDYDEIPIKALDISSSKVRAAIAKRENVSNLLPAKVVTFIREFGLYGSR</sequence>
<evidence type="ECO:0000313" key="8">
    <source>
        <dbReference type="EMBL" id="ASY23647.1"/>
    </source>
</evidence>
<comment type="pathway">
    <text evidence="1">Cofactor biosynthesis; NAD(+) biosynthesis.</text>
</comment>
<keyword evidence="2" id="KW-0662">Pyridine nucleotide biosynthesis</keyword>
<gene>
    <name evidence="8" type="ORF">B1sIIB91_01745</name>
</gene>
<evidence type="ECO:0000256" key="3">
    <source>
        <dbReference type="ARBA" id="ARBA00022679"/>
    </source>
</evidence>
<evidence type="ECO:0000256" key="7">
    <source>
        <dbReference type="ARBA" id="ARBA00023027"/>
    </source>
</evidence>
<dbReference type="GO" id="GO:0016779">
    <property type="term" value="F:nucleotidyltransferase activity"/>
    <property type="evidence" value="ECO:0007669"/>
    <property type="project" value="UniProtKB-KW"/>
</dbReference>
<keyword evidence="3 8" id="KW-0808">Transferase</keyword>
<keyword evidence="5" id="KW-0547">Nucleotide-binding</keyword>
<keyword evidence="9" id="KW-1185">Reference proteome</keyword>
<dbReference type="SUPFAM" id="SSF52374">
    <property type="entry name" value="Nucleotidylyl transferase"/>
    <property type="match status" value="1"/>
</dbReference>
<protein>
    <submittedName>
        <fullName evidence="8">Nicotinate-nucleotide adenylyltransferase</fullName>
    </submittedName>
</protein>
<reference evidence="8 9" key="1">
    <citation type="submission" date="2016-07" db="EMBL/GenBank/DDBJ databases">
        <title>High microdiversification within the ubiquitous acI lineage of Actinobacteria.</title>
        <authorList>
            <person name="Neuenschwander S.M."/>
            <person name="Salcher M."/>
            <person name="Ghai R."/>
            <person name="Pernthaler J."/>
        </authorList>
    </citation>
    <scope>NUCLEOTIDE SEQUENCE [LARGE SCALE GENOMIC DNA]</scope>
    <source>
        <strain evidence="8">MMS-IIB-91</strain>
    </source>
</reference>
<dbReference type="Gene3D" id="3.40.50.620">
    <property type="entry name" value="HUPs"/>
    <property type="match status" value="1"/>
</dbReference>
<dbReference type="GO" id="GO:0009435">
    <property type="term" value="P:NAD+ biosynthetic process"/>
    <property type="evidence" value="ECO:0007669"/>
    <property type="project" value="UniProtKB-UniPathway"/>
</dbReference>
<dbReference type="AlphaFoldDB" id="A0A249L3R0"/>
<dbReference type="GO" id="GO:0005524">
    <property type="term" value="F:ATP binding"/>
    <property type="evidence" value="ECO:0007669"/>
    <property type="project" value="UniProtKB-KW"/>
</dbReference>
<keyword evidence="6" id="KW-0067">ATP-binding</keyword>
<keyword evidence="7" id="KW-0520">NAD</keyword>
<dbReference type="Proteomes" id="UP000217210">
    <property type="component" value="Chromosome"/>
</dbReference>